<dbReference type="InterPro" id="IPR038104">
    <property type="entry name" value="Rap1_C_sf"/>
</dbReference>
<dbReference type="InterPro" id="IPR021661">
    <property type="entry name" value="Rap1_C"/>
</dbReference>
<dbReference type="GO" id="GO:0010833">
    <property type="term" value="P:telomere maintenance via telomere lengthening"/>
    <property type="evidence" value="ECO:0007669"/>
    <property type="project" value="UniProtKB-UniRule"/>
</dbReference>
<dbReference type="GO" id="GO:0005634">
    <property type="term" value="C:nucleus"/>
    <property type="evidence" value="ECO:0007669"/>
    <property type="project" value="UniProtKB-SubCell"/>
</dbReference>
<feature type="region of interest" description="Disordered" evidence="6">
    <location>
        <begin position="1"/>
        <end position="117"/>
    </location>
</feature>
<evidence type="ECO:0000256" key="2">
    <source>
        <dbReference type="ARBA" id="ARBA00023159"/>
    </source>
</evidence>
<feature type="compositionally biased region" description="Acidic residues" evidence="6">
    <location>
        <begin position="15"/>
        <end position="24"/>
    </location>
</feature>
<dbReference type="GO" id="GO:0000781">
    <property type="term" value="C:chromosome, telomeric region"/>
    <property type="evidence" value="ECO:0007669"/>
    <property type="project" value="UniProtKB-SubCell"/>
</dbReference>
<keyword evidence="9" id="KW-1185">Reference proteome</keyword>
<evidence type="ECO:0000256" key="3">
    <source>
        <dbReference type="ARBA" id="ARBA00023163"/>
    </source>
</evidence>
<accession>A0ABD0NBZ1</accession>
<feature type="compositionally biased region" description="Basic and acidic residues" evidence="6">
    <location>
        <begin position="46"/>
        <end position="58"/>
    </location>
</feature>
<feature type="compositionally biased region" description="Basic and acidic residues" evidence="6">
    <location>
        <begin position="98"/>
        <end position="117"/>
    </location>
</feature>
<comment type="subunit">
    <text evidence="5">Homodimer.</text>
</comment>
<dbReference type="Gene3D" id="1.10.10.2170">
    <property type="match status" value="1"/>
</dbReference>
<evidence type="ECO:0000313" key="9">
    <source>
        <dbReference type="Proteomes" id="UP001529510"/>
    </source>
</evidence>
<evidence type="ECO:0000256" key="1">
    <source>
        <dbReference type="ARBA" id="ARBA00023015"/>
    </source>
</evidence>
<comment type="similarity">
    <text evidence="5">Belongs to the RAP1 family.</text>
</comment>
<dbReference type="Pfam" id="PF11626">
    <property type="entry name" value="Rap1_C"/>
    <property type="match status" value="1"/>
</dbReference>
<dbReference type="Proteomes" id="UP001529510">
    <property type="component" value="Unassembled WGS sequence"/>
</dbReference>
<name>A0ABD0NBZ1_CIRMR</name>
<dbReference type="PANTHER" id="PTHR16466:SF6">
    <property type="entry name" value="TELOMERIC REPEAT-BINDING FACTOR 2-INTERACTING PROTEIN 1"/>
    <property type="match status" value="1"/>
</dbReference>
<dbReference type="PANTHER" id="PTHR16466">
    <property type="entry name" value="TELOMERE REPEAT-BINDING FACTOR 2-INTERACTING PROTEIN 1"/>
    <property type="match status" value="1"/>
</dbReference>
<sequence>SEKHFTDLNVFPQMDESEEGEDPFEAPITKPSDEQEGSASSATLTREPETQAELDKNAQQEAPEALCPSPSPEEERPGPSSTTVPASSSHVFILDSESQDKHDSQTRGTPEEPPSKDLVEHVENLITKTKKDLVEVTKALWKASGDLARAQAYLLDGYDHEIHGPVWTHLDDEILLLADPYELEQLQSKYGKEEVTRRRDFLTAGIN</sequence>
<protein>
    <recommendedName>
        <fullName evidence="5">Telomeric repeat-binding factor 2-interacting protein 1</fullName>
        <shortName evidence="5">TERF2-interacting telomeric protein 1</shortName>
    </recommendedName>
    <alternativeName>
        <fullName evidence="5">Repressor/activator protein 1 homolog</fullName>
    </alternativeName>
</protein>
<feature type="domain" description="TRF2-interacting telomeric protein/Rap1 C-terminal" evidence="7">
    <location>
        <begin position="135"/>
        <end position="202"/>
    </location>
</feature>
<evidence type="ECO:0000256" key="4">
    <source>
        <dbReference type="ARBA" id="ARBA00023242"/>
    </source>
</evidence>
<organism evidence="8 9">
    <name type="scientific">Cirrhinus mrigala</name>
    <name type="common">Mrigala</name>
    <dbReference type="NCBI Taxonomy" id="683832"/>
    <lineage>
        <taxon>Eukaryota</taxon>
        <taxon>Metazoa</taxon>
        <taxon>Chordata</taxon>
        <taxon>Craniata</taxon>
        <taxon>Vertebrata</taxon>
        <taxon>Euteleostomi</taxon>
        <taxon>Actinopterygii</taxon>
        <taxon>Neopterygii</taxon>
        <taxon>Teleostei</taxon>
        <taxon>Ostariophysi</taxon>
        <taxon>Cypriniformes</taxon>
        <taxon>Cyprinidae</taxon>
        <taxon>Labeoninae</taxon>
        <taxon>Labeonini</taxon>
        <taxon>Cirrhinus</taxon>
    </lineage>
</organism>
<dbReference type="EMBL" id="JAMKFB020000022">
    <property type="protein sequence ID" value="KAL0159572.1"/>
    <property type="molecule type" value="Genomic_DNA"/>
</dbReference>
<keyword evidence="1 5" id="KW-0805">Transcription regulation</keyword>
<evidence type="ECO:0000256" key="5">
    <source>
        <dbReference type="RuleBase" id="RU367107"/>
    </source>
</evidence>
<reference evidence="8 9" key="1">
    <citation type="submission" date="2024-05" db="EMBL/GenBank/DDBJ databases">
        <title>Genome sequencing and assembly of Indian major carp, Cirrhinus mrigala (Hamilton, 1822).</title>
        <authorList>
            <person name="Mohindra V."/>
            <person name="Chowdhury L.M."/>
            <person name="Lal K."/>
            <person name="Jena J.K."/>
        </authorList>
    </citation>
    <scope>NUCLEOTIDE SEQUENCE [LARGE SCALE GENOMIC DNA]</scope>
    <source>
        <strain evidence="8">CM1030</strain>
        <tissue evidence="8">Blood</tissue>
    </source>
</reference>
<evidence type="ECO:0000313" key="8">
    <source>
        <dbReference type="EMBL" id="KAL0159572.1"/>
    </source>
</evidence>
<proteinExistence type="inferred from homology"/>
<comment type="caution">
    <text evidence="8">The sequence shown here is derived from an EMBL/GenBank/DDBJ whole genome shotgun (WGS) entry which is preliminary data.</text>
</comment>
<comment type="subcellular location">
    <subcellularLocation>
        <location evidence="5">Nucleus</location>
    </subcellularLocation>
    <subcellularLocation>
        <location evidence="5">Chromosome</location>
        <location evidence="5">Telomere</location>
    </subcellularLocation>
</comment>
<evidence type="ECO:0000256" key="6">
    <source>
        <dbReference type="SAM" id="MobiDB-lite"/>
    </source>
</evidence>
<dbReference type="GO" id="GO:0006355">
    <property type="term" value="P:regulation of DNA-templated transcription"/>
    <property type="evidence" value="ECO:0007669"/>
    <property type="project" value="UniProtKB-UniRule"/>
</dbReference>
<comment type="function">
    <text evidence="5">Acts both as a regulator of telomere function and as a transcription regulator. Involved in the regulation of telomere length and protection as a component of the shelterin complex (telosome). Does not bind DNA directly: recruited to telomeric double-stranded 5'-TTAGGG-3' repeats via its interaction with terf2. Independently of its function in telomeres, also acts as a transcription regulator: recruited to extratelomeric 5'-TTAGGG-3' sites via its association with terf2 or other factors, and regulates gene expression.</text>
</comment>
<keyword evidence="3 5" id="KW-0804">Transcription</keyword>
<dbReference type="AlphaFoldDB" id="A0ABD0NBZ1"/>
<evidence type="ECO:0000259" key="7">
    <source>
        <dbReference type="Pfam" id="PF11626"/>
    </source>
</evidence>
<dbReference type="InterPro" id="IPR039595">
    <property type="entry name" value="TE2IP/Rap1"/>
</dbReference>
<gene>
    <name evidence="8" type="ORF">M9458_043297</name>
</gene>
<keyword evidence="4 5" id="KW-0539">Nucleus</keyword>
<feature type="non-terminal residue" evidence="8">
    <location>
        <position position="1"/>
    </location>
</feature>
<keyword evidence="2 5" id="KW-0010">Activator</keyword>
<keyword evidence="5" id="KW-0158">Chromosome</keyword>
<keyword evidence="5" id="KW-0779">Telomere</keyword>